<dbReference type="EMBL" id="JASAOG010000069">
    <property type="protein sequence ID" value="KAK0055586.1"/>
    <property type="molecule type" value="Genomic_DNA"/>
</dbReference>
<feature type="compositionally biased region" description="Polar residues" evidence="14">
    <location>
        <begin position="63"/>
        <end position="72"/>
    </location>
</feature>
<dbReference type="InterPro" id="IPR011856">
    <property type="entry name" value="tRNA_endonuc-like_dom_sf"/>
</dbReference>
<comment type="subunit">
    <text evidence="9">tRNA splicing endonuclease is a heterotetramer composed of TSEN2, TSEN15, TSEN34/LENG5 and TSEN54. tRNA splicing endonuclease complex also contains proteins of the pre-mRNA 3'-end processing machinery such as CLP1, CPSF1, CPSF4 and CSTF2.</text>
</comment>
<protein>
    <recommendedName>
        <fullName evidence="11">tRNA-splicing endonuclease subunit SEN34</fullName>
        <ecNumber evidence="3">4.6.1.16</ecNumber>
    </recommendedName>
    <alternativeName>
        <fullName evidence="12 13">tRNA-intron endonuclease SEN34</fullName>
    </alternativeName>
    <alternativeName>
        <fullName evidence="10">tRNA-splicing endonuclease subunit Sen34</fullName>
    </alternativeName>
</protein>
<dbReference type="InterPro" id="IPR006676">
    <property type="entry name" value="tRNA_splic"/>
</dbReference>
<feature type="compositionally biased region" description="Acidic residues" evidence="14">
    <location>
        <begin position="40"/>
        <end position="61"/>
    </location>
</feature>
<dbReference type="NCBIfam" id="TIGR00324">
    <property type="entry name" value="endA"/>
    <property type="match status" value="1"/>
</dbReference>
<reference evidence="17" key="1">
    <citation type="journal article" date="2023" name="PLoS Negl. Trop. Dis.">
        <title>A genome sequence for Biomphalaria pfeifferi, the major vector snail for the human-infecting parasite Schistosoma mansoni.</title>
        <authorList>
            <person name="Bu L."/>
            <person name="Lu L."/>
            <person name="Laidemitt M.R."/>
            <person name="Zhang S.M."/>
            <person name="Mutuku M."/>
            <person name="Mkoji G."/>
            <person name="Steinauer M."/>
            <person name="Loker E.S."/>
        </authorList>
    </citation>
    <scope>NUCLEOTIDE SEQUENCE</scope>
    <source>
        <strain evidence="17">KasaAsao</strain>
    </source>
</reference>
<evidence type="ECO:0000256" key="8">
    <source>
        <dbReference type="ARBA" id="ARBA00034031"/>
    </source>
</evidence>
<dbReference type="GO" id="GO:0000213">
    <property type="term" value="F:tRNA-intron lyase activity"/>
    <property type="evidence" value="ECO:0007669"/>
    <property type="project" value="UniProtKB-EC"/>
</dbReference>
<accession>A0AAD8BJ84</accession>
<dbReference type="GO" id="GO:0000379">
    <property type="term" value="P:tRNA-type intron splice site recognition and cleavage"/>
    <property type="evidence" value="ECO:0007669"/>
    <property type="project" value="TreeGrafter"/>
</dbReference>
<feature type="domain" description="tRNA intron endonuclease catalytic" evidence="15">
    <location>
        <begin position="407"/>
        <end position="489"/>
    </location>
</feature>
<feature type="compositionally biased region" description="Acidic residues" evidence="14">
    <location>
        <begin position="137"/>
        <end position="166"/>
    </location>
</feature>
<keyword evidence="4" id="KW-0507">mRNA processing</keyword>
<evidence type="ECO:0000256" key="14">
    <source>
        <dbReference type="SAM" id="MobiDB-lite"/>
    </source>
</evidence>
<dbReference type="InterPro" id="IPR059049">
    <property type="entry name" value="TSEN34_N"/>
</dbReference>
<dbReference type="Pfam" id="PF01974">
    <property type="entry name" value="tRNA_int_endo"/>
    <property type="match status" value="1"/>
</dbReference>
<dbReference type="GO" id="GO:0005730">
    <property type="term" value="C:nucleolus"/>
    <property type="evidence" value="ECO:0007669"/>
    <property type="project" value="UniProtKB-SubCell"/>
</dbReference>
<evidence type="ECO:0000256" key="6">
    <source>
        <dbReference type="ARBA" id="ARBA00023239"/>
    </source>
</evidence>
<name>A0AAD8BJ84_BIOPF</name>
<proteinExistence type="inferred from homology"/>
<dbReference type="CDD" id="cd22363">
    <property type="entry name" value="tRNA-intron_lyase_C"/>
    <property type="match status" value="1"/>
</dbReference>
<evidence type="ECO:0000256" key="1">
    <source>
        <dbReference type="ARBA" id="ARBA00004604"/>
    </source>
</evidence>
<dbReference type="AlphaFoldDB" id="A0AAD8BJ84"/>
<dbReference type="Pfam" id="PF26577">
    <property type="entry name" value="TSEN34_N"/>
    <property type="match status" value="1"/>
</dbReference>
<evidence type="ECO:0000313" key="18">
    <source>
        <dbReference type="Proteomes" id="UP001233172"/>
    </source>
</evidence>
<evidence type="ECO:0000256" key="11">
    <source>
        <dbReference type="ARBA" id="ARBA00070870"/>
    </source>
</evidence>
<evidence type="ECO:0000256" key="3">
    <source>
        <dbReference type="ARBA" id="ARBA00012573"/>
    </source>
</evidence>
<keyword evidence="17" id="KW-0540">Nuclease</keyword>
<keyword evidence="7" id="KW-0539">Nucleus</keyword>
<evidence type="ECO:0000259" key="16">
    <source>
        <dbReference type="Pfam" id="PF26577"/>
    </source>
</evidence>
<evidence type="ECO:0000256" key="12">
    <source>
        <dbReference type="ARBA" id="ARBA00075884"/>
    </source>
</evidence>
<feature type="region of interest" description="Disordered" evidence="14">
    <location>
        <begin position="15"/>
        <end position="111"/>
    </location>
</feature>
<gene>
    <name evidence="17" type="ORF">Bpfe_015097</name>
</gene>
<dbReference type="FunFam" id="3.40.1350.10:FF:000002">
    <property type="entry name" value="tRNA-splicing endonuclease subunit Sen34"/>
    <property type="match status" value="1"/>
</dbReference>
<feature type="domain" description="TSEN34 N-terminal" evidence="16">
    <location>
        <begin position="185"/>
        <end position="253"/>
    </location>
</feature>
<evidence type="ECO:0000256" key="10">
    <source>
        <dbReference type="ARBA" id="ARBA00070643"/>
    </source>
</evidence>
<evidence type="ECO:0000256" key="9">
    <source>
        <dbReference type="ARBA" id="ARBA00064779"/>
    </source>
</evidence>
<keyword evidence="17" id="KW-0255">Endonuclease</keyword>
<keyword evidence="18" id="KW-1185">Reference proteome</keyword>
<evidence type="ECO:0000256" key="7">
    <source>
        <dbReference type="ARBA" id="ARBA00023242"/>
    </source>
</evidence>
<dbReference type="GO" id="GO:0006397">
    <property type="term" value="P:mRNA processing"/>
    <property type="evidence" value="ECO:0007669"/>
    <property type="project" value="UniProtKB-KW"/>
</dbReference>
<evidence type="ECO:0000256" key="13">
    <source>
        <dbReference type="ARBA" id="ARBA00076724"/>
    </source>
</evidence>
<keyword evidence="17" id="KW-0378">Hydrolase</keyword>
<feature type="region of interest" description="Disordered" evidence="14">
    <location>
        <begin position="130"/>
        <end position="172"/>
    </location>
</feature>
<sequence>MASNINDEEELLLDCDKSSSNLENITDDVRKSRSIPPADDHEDDDKIDIDNNDNDHNDDETMLLSSPTQSPKSKPVLDLEPEVFEENHRPTLGVTVPQPVDRPESAQIISDDDDDDVVILDGGVFMKPKFPQSQIVLDDDDTTESDEDDDEDDDEYTSLESEESSSDESSSLSYIESDAYLDGKIKIFYTHGSFFLWNAEDVQMLREECRIMGKLTGCLPRAPRQNNYLGLPLQLMPEEAKLLVDIEAAVVVEEDPVCEDLKIKREKAFKEVREENFKIQQKLYQEVRQQEVQHRFKDIIAGKKAKKRKLAQSSSKQDDNLKENSATASDPSKNEDPQRSGNPGGGDGTNTISDADDETDKLTVQDIVQSEPSSKHALVQIFTESPWNQSLHVYEDWEYPNTEKELIRYLVFKDLWKKGFYMTSGSKFGGDFLVYPGDPARYHSHYIAICKNQYDETPSLEIVSYGRLASNVRKTALICSVDHNRKVLYTSIKWTGIT</sequence>
<dbReference type="PANTHER" id="PTHR13070">
    <property type="entry name" value="TRNA-SPLICING ENDONUCLEASE SUBUNIT SEN34-RELATED"/>
    <property type="match status" value="1"/>
</dbReference>
<evidence type="ECO:0000313" key="17">
    <source>
        <dbReference type="EMBL" id="KAK0055586.1"/>
    </source>
</evidence>
<comment type="similarity">
    <text evidence="2">Belongs to the tRNA-intron endonuclease family.</text>
</comment>
<comment type="subcellular location">
    <subcellularLocation>
        <location evidence="1">Nucleus</location>
        <location evidence="1">Nucleolus</location>
    </subcellularLocation>
</comment>
<evidence type="ECO:0000256" key="4">
    <source>
        <dbReference type="ARBA" id="ARBA00022664"/>
    </source>
</evidence>
<dbReference type="InterPro" id="IPR006677">
    <property type="entry name" value="tRNA_intron_Endonuc_cat-like"/>
</dbReference>
<keyword evidence="6" id="KW-0456">Lyase</keyword>
<keyword evidence="5" id="KW-0819">tRNA processing</keyword>
<dbReference type="Proteomes" id="UP001233172">
    <property type="component" value="Unassembled WGS sequence"/>
</dbReference>
<dbReference type="PANTHER" id="PTHR13070:SF0">
    <property type="entry name" value="TRNA-SPLICING ENDONUCLEASE SUBUNIT SEN34"/>
    <property type="match status" value="1"/>
</dbReference>
<evidence type="ECO:0000256" key="2">
    <source>
        <dbReference type="ARBA" id="ARBA00008078"/>
    </source>
</evidence>
<reference evidence="17" key="2">
    <citation type="submission" date="2023-04" db="EMBL/GenBank/DDBJ databases">
        <authorList>
            <person name="Bu L."/>
            <person name="Lu L."/>
            <person name="Laidemitt M.R."/>
            <person name="Zhang S.M."/>
            <person name="Mutuku M."/>
            <person name="Mkoji G."/>
            <person name="Steinauer M."/>
            <person name="Loker E.S."/>
        </authorList>
    </citation>
    <scope>NUCLEOTIDE SEQUENCE</scope>
    <source>
        <strain evidence="17">KasaAsao</strain>
        <tissue evidence="17">Whole Snail</tissue>
    </source>
</reference>
<dbReference type="InterPro" id="IPR036167">
    <property type="entry name" value="tRNA_intron_Endo_cat-like_sf"/>
</dbReference>
<dbReference type="EC" id="4.6.1.16" evidence="3"/>
<dbReference type="SUPFAM" id="SSF53032">
    <property type="entry name" value="tRNA-intron endonuclease catalytic domain-like"/>
    <property type="match status" value="1"/>
</dbReference>
<comment type="catalytic activity">
    <reaction evidence="8">
        <text>pretRNA = a 3'-half-tRNA molecule with a 5'-OH end + a 5'-half-tRNA molecule with a 2',3'-cyclic phosphate end + an intron with a 2',3'-cyclic phosphate and a 5'-hydroxyl terminus.</text>
        <dbReference type="EC" id="4.6.1.16"/>
    </reaction>
</comment>
<feature type="region of interest" description="Disordered" evidence="14">
    <location>
        <begin position="303"/>
        <end position="356"/>
    </location>
</feature>
<evidence type="ECO:0000259" key="15">
    <source>
        <dbReference type="Pfam" id="PF01974"/>
    </source>
</evidence>
<dbReference type="GO" id="GO:0003676">
    <property type="term" value="F:nucleic acid binding"/>
    <property type="evidence" value="ECO:0007669"/>
    <property type="project" value="InterPro"/>
</dbReference>
<organism evidence="17 18">
    <name type="scientific">Biomphalaria pfeifferi</name>
    <name type="common">Bloodfluke planorb</name>
    <name type="synonym">Freshwater snail</name>
    <dbReference type="NCBI Taxonomy" id="112525"/>
    <lineage>
        <taxon>Eukaryota</taxon>
        <taxon>Metazoa</taxon>
        <taxon>Spiralia</taxon>
        <taxon>Lophotrochozoa</taxon>
        <taxon>Mollusca</taxon>
        <taxon>Gastropoda</taxon>
        <taxon>Heterobranchia</taxon>
        <taxon>Euthyneura</taxon>
        <taxon>Panpulmonata</taxon>
        <taxon>Hygrophila</taxon>
        <taxon>Lymnaeoidea</taxon>
        <taxon>Planorbidae</taxon>
        <taxon>Biomphalaria</taxon>
    </lineage>
</organism>
<comment type="caution">
    <text evidence="17">The sequence shown here is derived from an EMBL/GenBank/DDBJ whole genome shotgun (WGS) entry which is preliminary data.</text>
</comment>
<evidence type="ECO:0000256" key="5">
    <source>
        <dbReference type="ARBA" id="ARBA00022694"/>
    </source>
</evidence>
<dbReference type="Gene3D" id="3.40.1350.10">
    <property type="match status" value="1"/>
</dbReference>